<dbReference type="PROSITE" id="PS00903">
    <property type="entry name" value="CYT_DCMP_DEAMINASES_1"/>
    <property type="match status" value="1"/>
</dbReference>
<dbReference type="KEGG" id="acs:103278301"/>
<dbReference type="OrthoDB" id="5956704at2759"/>
<dbReference type="InterPro" id="IPR016193">
    <property type="entry name" value="Cytidine_deaminase-like"/>
</dbReference>
<dbReference type="GO" id="GO:0008270">
    <property type="term" value="F:zinc ion binding"/>
    <property type="evidence" value="ECO:0007669"/>
    <property type="project" value="InterPro"/>
</dbReference>
<dbReference type="STRING" id="28377.ENSACAP00000018261"/>
<dbReference type="GO" id="GO:0003723">
    <property type="term" value="F:RNA binding"/>
    <property type="evidence" value="ECO:0000318"/>
    <property type="project" value="GO_Central"/>
</dbReference>
<dbReference type="InterPro" id="IPR050610">
    <property type="entry name" value="APOBEC_Cyt_Deaminase"/>
</dbReference>
<dbReference type="InterPro" id="IPR016192">
    <property type="entry name" value="APOBEC/CMP_deaminase_Zn-bd"/>
</dbReference>
<protein>
    <recommendedName>
        <fullName evidence="5">CMP/dCMP-type deaminase domain-containing protein</fullName>
    </recommendedName>
</protein>
<organism evidence="3 4">
    <name type="scientific">Anolis carolinensis</name>
    <name type="common">Green anole</name>
    <name type="synonym">American chameleon</name>
    <dbReference type="NCBI Taxonomy" id="28377"/>
    <lineage>
        <taxon>Eukaryota</taxon>
        <taxon>Metazoa</taxon>
        <taxon>Chordata</taxon>
        <taxon>Craniata</taxon>
        <taxon>Vertebrata</taxon>
        <taxon>Euteleostomi</taxon>
        <taxon>Lepidosauria</taxon>
        <taxon>Squamata</taxon>
        <taxon>Bifurcata</taxon>
        <taxon>Unidentata</taxon>
        <taxon>Episquamata</taxon>
        <taxon>Toxicofera</taxon>
        <taxon>Iguania</taxon>
        <taxon>Dactyloidae</taxon>
        <taxon>Anolis</taxon>
    </lineage>
</organism>
<dbReference type="PANTHER" id="PTHR13857:SF42">
    <property type="entry name" value="SINGLE-STRANDED DNA CYTOSINE DEAMINASE-LIKE"/>
    <property type="match status" value="1"/>
</dbReference>
<dbReference type="GeneTree" id="ENSGT00730000112498"/>
<dbReference type="Proteomes" id="UP000001646">
    <property type="component" value="Chromosome 3"/>
</dbReference>
<dbReference type="Bgee" id="ENSACAG00000024915">
    <property type="expression patterns" value="Expressed in lung and 7 other cell types or tissues"/>
</dbReference>
<dbReference type="GO" id="GO:0004126">
    <property type="term" value="F:cytidine deaminase activity"/>
    <property type="evidence" value="ECO:0000318"/>
    <property type="project" value="GO_Central"/>
</dbReference>
<dbReference type="Pfam" id="PF18772">
    <property type="entry name" value="APOBEC2"/>
    <property type="match status" value="1"/>
</dbReference>
<evidence type="ECO:0008006" key="5">
    <source>
        <dbReference type="Google" id="ProtNLM"/>
    </source>
</evidence>
<evidence type="ECO:0000313" key="4">
    <source>
        <dbReference type="Proteomes" id="UP000001646"/>
    </source>
</evidence>
<dbReference type="SUPFAM" id="SSF53927">
    <property type="entry name" value="Cytidine deaminase-like"/>
    <property type="match status" value="1"/>
</dbReference>
<dbReference type="GO" id="GO:0005634">
    <property type="term" value="C:nucleus"/>
    <property type="evidence" value="ECO:0000318"/>
    <property type="project" value="GO_Central"/>
</dbReference>
<proteinExistence type="predicted"/>
<name>G1KV46_ANOCA</name>
<keyword evidence="1" id="KW-0479">Metal-binding</keyword>
<evidence type="ECO:0000256" key="1">
    <source>
        <dbReference type="ARBA" id="ARBA00022723"/>
    </source>
</evidence>
<keyword evidence="2" id="KW-0378">Hydrolase</keyword>
<dbReference type="eggNOG" id="ENOG502S50F">
    <property type="taxonomic scope" value="Eukaryota"/>
</dbReference>
<dbReference type="HOGENOM" id="CLU_080056_2_0_1"/>
<sequence length="269" mass="31417">MPCFLRKQLREKDFEENFNNTVLVRKTLILFSFKKRSSILWKTWGYAYNDPGNQHAECLVLSNIEQFIAENQIKGKYKMTFFMSHTPCHKCSDKIVSFLASRKGLSMKIKASRPYFLNEGRKGLYLLKRIGVLLKMMDRTDFEECFYLFVHPLKTFTPWSDLDEQSKKNMDDLAALWKQAMDDNFIENEKKTEEKTTKELKICIHDSTIESLIISDFAASQLDVDEVLESPCEIPEVERFQLGPETPQKMTCSDKATEAVQSVKRKLEF</sequence>
<keyword evidence="4" id="KW-1185">Reference proteome</keyword>
<reference evidence="3" key="3">
    <citation type="submission" date="2025-09" db="UniProtKB">
        <authorList>
            <consortium name="Ensembl"/>
        </authorList>
    </citation>
    <scope>IDENTIFICATION</scope>
</reference>
<dbReference type="Gene3D" id="3.40.140.10">
    <property type="entry name" value="Cytidine Deaminase, domain 2"/>
    <property type="match status" value="1"/>
</dbReference>
<evidence type="ECO:0000313" key="3">
    <source>
        <dbReference type="Ensembl" id="ENSACAP00000018261.3"/>
    </source>
</evidence>
<dbReference type="AlphaFoldDB" id="G1KV46"/>
<reference evidence="3 4" key="1">
    <citation type="submission" date="2009-12" db="EMBL/GenBank/DDBJ databases">
        <title>The Genome Sequence of Anolis carolinensis (Green Anole Lizard).</title>
        <authorList>
            <consortium name="The Genome Sequencing Platform"/>
            <person name="Di Palma F."/>
            <person name="Alfoldi J."/>
            <person name="Heiman D."/>
            <person name="Young S."/>
            <person name="Grabherr M."/>
            <person name="Johnson J."/>
            <person name="Lander E.S."/>
            <person name="Lindblad-Toh K."/>
        </authorList>
    </citation>
    <scope>NUCLEOTIDE SEQUENCE [LARGE SCALE GENOMIC DNA]</scope>
    <source>
        <strain evidence="3 4">JBL SC #1</strain>
    </source>
</reference>
<reference evidence="3" key="2">
    <citation type="submission" date="2025-08" db="UniProtKB">
        <authorList>
            <consortium name="Ensembl"/>
        </authorList>
    </citation>
    <scope>IDENTIFICATION</scope>
</reference>
<dbReference type="InParanoid" id="G1KV46"/>
<accession>G1KV46</accession>
<evidence type="ECO:0000256" key="2">
    <source>
        <dbReference type="ARBA" id="ARBA00022801"/>
    </source>
</evidence>
<dbReference type="PANTHER" id="PTHR13857">
    <property type="entry name" value="MRNA EDITING ENZYME"/>
    <property type="match status" value="1"/>
</dbReference>
<dbReference type="GO" id="GO:0016554">
    <property type="term" value="P:cytidine to uridine editing"/>
    <property type="evidence" value="ECO:0000318"/>
    <property type="project" value="GO_Central"/>
</dbReference>
<dbReference type="GO" id="GO:0005737">
    <property type="term" value="C:cytoplasm"/>
    <property type="evidence" value="ECO:0000318"/>
    <property type="project" value="GO_Central"/>
</dbReference>
<dbReference type="Ensembl" id="ENSACAT00000022416.3">
    <property type="protein sequence ID" value="ENSACAP00000018261.3"/>
    <property type="gene ID" value="ENSACAG00000024915.3"/>
</dbReference>